<keyword evidence="3" id="KW-0238">DNA-binding</keyword>
<dbReference type="PROSITE" id="PS50931">
    <property type="entry name" value="HTH_LYSR"/>
    <property type="match status" value="1"/>
</dbReference>
<keyword evidence="2" id="KW-0805">Transcription regulation</keyword>
<dbReference type="OrthoDB" id="9815676at2"/>
<dbReference type="PANTHER" id="PTHR30537">
    <property type="entry name" value="HTH-TYPE TRANSCRIPTIONAL REGULATOR"/>
    <property type="match status" value="1"/>
</dbReference>
<protein>
    <submittedName>
        <fullName evidence="7 8">Transcriptional regulator</fullName>
    </submittedName>
</protein>
<evidence type="ECO:0000313" key="10">
    <source>
        <dbReference type="Proteomes" id="UP000285972"/>
    </source>
</evidence>
<dbReference type="SUPFAM" id="SSF53850">
    <property type="entry name" value="Periplasmic binding protein-like II"/>
    <property type="match status" value="1"/>
</dbReference>
<evidence type="ECO:0000256" key="5">
    <source>
        <dbReference type="SAM" id="MobiDB-lite"/>
    </source>
</evidence>
<dbReference type="SUPFAM" id="SSF46785">
    <property type="entry name" value="Winged helix' DNA-binding domain"/>
    <property type="match status" value="1"/>
</dbReference>
<dbReference type="EMBL" id="MJLX01000011">
    <property type="protein sequence ID" value="RLM27389.1"/>
    <property type="molecule type" value="Genomic_DNA"/>
</dbReference>
<sequence>MSTNKTLTLMGEMAVFVKVVETGSFSEAARQLAATPSAISRSVSRLEKALGTRLLQRTTRKLRLSESGQEVYVHSLAMVNAAQAAMAVSGRLDHEPQGIVRLSTPKAVGRFVIHPHMPDFLARYPKVDVNLLLDDRYVDLIDDRIDLAIRITDQPPPGLMGRRLLNIEHMLCATPQYLAQHGTPQHPHDLKAHSCIYLGEEPGDSRWKFRQGNKQVSVDVHGRYAANHTGVRLDAVLHHIGIGSLPYFTARHALQQGLVVQVLPDWTFRNNYCGELWILYPPTRHLPSKLSVLVQFLAERLSKEPTLGKMTVTGKEETPPADPYEFPEADR</sequence>
<dbReference type="PANTHER" id="PTHR30537:SF5">
    <property type="entry name" value="HTH-TYPE TRANSCRIPTIONAL ACTIVATOR TTDR-RELATED"/>
    <property type="match status" value="1"/>
</dbReference>
<dbReference type="Gene3D" id="3.40.190.290">
    <property type="match status" value="1"/>
</dbReference>
<keyword evidence="9" id="KW-1185">Reference proteome</keyword>
<dbReference type="CDD" id="cd08422">
    <property type="entry name" value="PBP2_CrgA_like"/>
    <property type="match status" value="1"/>
</dbReference>
<dbReference type="InterPro" id="IPR036388">
    <property type="entry name" value="WH-like_DNA-bd_sf"/>
</dbReference>
<evidence type="ECO:0000259" key="6">
    <source>
        <dbReference type="PROSITE" id="PS50931"/>
    </source>
</evidence>
<dbReference type="FunFam" id="1.10.10.10:FF:000001">
    <property type="entry name" value="LysR family transcriptional regulator"/>
    <property type="match status" value="1"/>
</dbReference>
<evidence type="ECO:0000256" key="2">
    <source>
        <dbReference type="ARBA" id="ARBA00023015"/>
    </source>
</evidence>
<dbReference type="InterPro" id="IPR005119">
    <property type="entry name" value="LysR_subst-bd"/>
</dbReference>
<dbReference type="Proteomes" id="UP000044377">
    <property type="component" value="Unassembled WGS sequence"/>
</dbReference>
<dbReference type="AlphaFoldDB" id="A0A0G4K3G2"/>
<evidence type="ECO:0000313" key="8">
    <source>
        <dbReference type="EMBL" id="RLM27389.1"/>
    </source>
</evidence>
<dbReference type="Proteomes" id="UP000285972">
    <property type="component" value="Unassembled WGS sequence"/>
</dbReference>
<dbReference type="RefSeq" id="WP_048639570.1">
    <property type="nucleotide sequence ID" value="NZ_CGIG01000001.1"/>
</dbReference>
<reference evidence="8 10" key="3">
    <citation type="submission" date="2016-09" db="EMBL/GenBank/DDBJ databases">
        <authorList>
            <person name="Doonan J."/>
            <person name="Pachebat J.A."/>
            <person name="Golyshin P.N."/>
            <person name="Denman S."/>
            <person name="Mcdonald J.E."/>
        </authorList>
    </citation>
    <scope>NUCLEOTIDE SEQUENCE [LARGE SCALE GENOMIC DNA]</scope>
    <source>
        <strain evidence="8 10">FRB141</strain>
    </source>
</reference>
<evidence type="ECO:0000313" key="7">
    <source>
        <dbReference type="EMBL" id="CPR21663.1"/>
    </source>
</evidence>
<dbReference type="GeneID" id="70907388"/>
<organism evidence="7 9">
    <name type="scientific">Brenneria goodwinii</name>
    <dbReference type="NCBI Taxonomy" id="1109412"/>
    <lineage>
        <taxon>Bacteria</taxon>
        <taxon>Pseudomonadati</taxon>
        <taxon>Pseudomonadota</taxon>
        <taxon>Gammaproteobacteria</taxon>
        <taxon>Enterobacterales</taxon>
        <taxon>Pectobacteriaceae</taxon>
        <taxon>Brenneria</taxon>
    </lineage>
</organism>
<feature type="region of interest" description="Disordered" evidence="5">
    <location>
        <begin position="308"/>
        <end position="331"/>
    </location>
</feature>
<accession>A0A0G4K3G2</accession>
<keyword evidence="4" id="KW-0804">Transcription</keyword>
<evidence type="ECO:0000256" key="1">
    <source>
        <dbReference type="ARBA" id="ARBA00009437"/>
    </source>
</evidence>
<gene>
    <name evidence="8" type="ORF">BIY26_06220</name>
    <name evidence="7" type="ORF">BN1221_05014</name>
</gene>
<proteinExistence type="inferred from homology"/>
<dbReference type="InterPro" id="IPR036390">
    <property type="entry name" value="WH_DNA-bd_sf"/>
</dbReference>
<dbReference type="EMBL" id="CGIG01000001">
    <property type="protein sequence ID" value="CPR21663.1"/>
    <property type="molecule type" value="Genomic_DNA"/>
</dbReference>
<dbReference type="Pfam" id="PF03466">
    <property type="entry name" value="LysR_substrate"/>
    <property type="match status" value="1"/>
</dbReference>
<dbReference type="InterPro" id="IPR000847">
    <property type="entry name" value="LysR_HTH_N"/>
</dbReference>
<dbReference type="Pfam" id="PF00126">
    <property type="entry name" value="HTH_1"/>
    <property type="match status" value="1"/>
</dbReference>
<dbReference type="KEGG" id="bgj:AWC36_11320"/>
<feature type="domain" description="HTH lysR-type" evidence="6">
    <location>
        <begin position="13"/>
        <end position="65"/>
    </location>
</feature>
<comment type="similarity">
    <text evidence="1">Belongs to the LysR transcriptional regulatory family.</text>
</comment>
<reference evidence="7" key="1">
    <citation type="submission" date="2015-01" db="EMBL/GenBank/DDBJ databases">
        <authorList>
            <person name="Xiang T."/>
            <person name="Song Y."/>
            <person name="Huang L."/>
            <person name="Wang B."/>
            <person name="Wu P."/>
        </authorList>
    </citation>
    <scope>NUCLEOTIDE SEQUENCE [LARGE SCALE GENOMIC DNA]</scope>
    <source>
        <strain evidence="7">OBR1</strain>
    </source>
</reference>
<dbReference type="InterPro" id="IPR058163">
    <property type="entry name" value="LysR-type_TF_proteobact-type"/>
</dbReference>
<evidence type="ECO:0000313" key="9">
    <source>
        <dbReference type="Proteomes" id="UP000044377"/>
    </source>
</evidence>
<evidence type="ECO:0000256" key="3">
    <source>
        <dbReference type="ARBA" id="ARBA00023125"/>
    </source>
</evidence>
<dbReference type="STRING" id="1109412.BN1221_05014"/>
<dbReference type="Gene3D" id="1.10.10.10">
    <property type="entry name" value="Winged helix-like DNA-binding domain superfamily/Winged helix DNA-binding domain"/>
    <property type="match status" value="1"/>
</dbReference>
<dbReference type="GO" id="GO:0043565">
    <property type="term" value="F:sequence-specific DNA binding"/>
    <property type="evidence" value="ECO:0007669"/>
    <property type="project" value="TreeGrafter"/>
</dbReference>
<dbReference type="GO" id="GO:0003700">
    <property type="term" value="F:DNA-binding transcription factor activity"/>
    <property type="evidence" value="ECO:0007669"/>
    <property type="project" value="InterPro"/>
</dbReference>
<dbReference type="GO" id="GO:0006351">
    <property type="term" value="P:DNA-templated transcription"/>
    <property type="evidence" value="ECO:0007669"/>
    <property type="project" value="TreeGrafter"/>
</dbReference>
<name>A0A0G4K3G2_9GAMM</name>
<reference evidence="9" key="2">
    <citation type="submission" date="2015-01" db="EMBL/GenBank/DDBJ databases">
        <authorList>
            <person name="Paterson Steve"/>
        </authorList>
    </citation>
    <scope>NUCLEOTIDE SEQUENCE [LARGE SCALE GENOMIC DNA]</scope>
    <source>
        <strain evidence="9">OBR1</strain>
    </source>
</reference>
<evidence type="ECO:0000256" key="4">
    <source>
        <dbReference type="ARBA" id="ARBA00023163"/>
    </source>
</evidence>